<dbReference type="SUPFAM" id="SSF49562">
    <property type="entry name" value="C2 domain (Calcium/lipid-binding domain, CaLB)"/>
    <property type="match status" value="2"/>
</dbReference>
<dbReference type="GO" id="GO:0005886">
    <property type="term" value="C:plasma membrane"/>
    <property type="evidence" value="ECO:0007669"/>
    <property type="project" value="TreeGrafter"/>
</dbReference>
<evidence type="ECO:0000313" key="6">
    <source>
        <dbReference type="Proteomes" id="UP000094527"/>
    </source>
</evidence>
<dbReference type="GO" id="GO:0017156">
    <property type="term" value="P:calcium-ion regulated exocytosis"/>
    <property type="evidence" value="ECO:0007669"/>
    <property type="project" value="TreeGrafter"/>
</dbReference>
<feature type="transmembrane region" description="Helical" evidence="3">
    <location>
        <begin position="6"/>
        <end position="26"/>
    </location>
</feature>
<dbReference type="Proteomes" id="UP000094527">
    <property type="component" value="Unassembled WGS sequence"/>
</dbReference>
<feature type="compositionally biased region" description="Low complexity" evidence="2">
    <location>
        <begin position="418"/>
        <end position="432"/>
    </location>
</feature>
<dbReference type="InterPro" id="IPR000008">
    <property type="entry name" value="C2_dom"/>
</dbReference>
<keyword evidence="3" id="KW-0472">Membrane</keyword>
<feature type="compositionally biased region" description="Polar residues" evidence="2">
    <location>
        <begin position="294"/>
        <end position="306"/>
    </location>
</feature>
<feature type="domain" description="C2" evidence="4">
    <location>
        <begin position="598"/>
        <end position="733"/>
    </location>
</feature>
<keyword evidence="1" id="KW-0677">Repeat</keyword>
<feature type="compositionally biased region" description="Polar residues" evidence="2">
    <location>
        <begin position="270"/>
        <end position="281"/>
    </location>
</feature>
<dbReference type="Pfam" id="PF00168">
    <property type="entry name" value="C2"/>
    <property type="match status" value="2"/>
</dbReference>
<dbReference type="PANTHER" id="PTHR10024">
    <property type="entry name" value="SYNAPTOTAGMIN"/>
    <property type="match status" value="1"/>
</dbReference>
<feature type="region of interest" description="Disordered" evidence="2">
    <location>
        <begin position="99"/>
        <end position="141"/>
    </location>
</feature>
<dbReference type="PANTHER" id="PTHR10024:SF378">
    <property type="entry name" value="SYNAPTOTAGMIN BETA, ISOFORM D"/>
    <property type="match status" value="1"/>
</dbReference>
<keyword evidence="3" id="KW-1133">Transmembrane helix</keyword>
<feature type="compositionally biased region" description="Polar residues" evidence="2">
    <location>
        <begin position="358"/>
        <end position="369"/>
    </location>
</feature>
<dbReference type="EMBL" id="LJIJ01000101">
    <property type="protein sequence ID" value="ODN02651.1"/>
    <property type="molecule type" value="Genomic_DNA"/>
</dbReference>
<evidence type="ECO:0000313" key="5">
    <source>
        <dbReference type="EMBL" id="ODN02651.1"/>
    </source>
</evidence>
<evidence type="ECO:0000259" key="4">
    <source>
        <dbReference type="PROSITE" id="PS50004"/>
    </source>
</evidence>
<evidence type="ECO:0000256" key="1">
    <source>
        <dbReference type="ARBA" id="ARBA00022737"/>
    </source>
</evidence>
<name>A0A1D2NBN5_ORCCI</name>
<dbReference type="OrthoDB" id="67700at2759"/>
<dbReference type="GO" id="GO:0070382">
    <property type="term" value="C:exocytic vesicle"/>
    <property type="evidence" value="ECO:0007669"/>
    <property type="project" value="TreeGrafter"/>
</dbReference>
<organism evidence="5 6">
    <name type="scientific">Orchesella cincta</name>
    <name type="common">Springtail</name>
    <name type="synonym">Podura cincta</name>
    <dbReference type="NCBI Taxonomy" id="48709"/>
    <lineage>
        <taxon>Eukaryota</taxon>
        <taxon>Metazoa</taxon>
        <taxon>Ecdysozoa</taxon>
        <taxon>Arthropoda</taxon>
        <taxon>Hexapoda</taxon>
        <taxon>Collembola</taxon>
        <taxon>Entomobryomorpha</taxon>
        <taxon>Entomobryoidea</taxon>
        <taxon>Orchesellidae</taxon>
        <taxon>Orchesellinae</taxon>
        <taxon>Orchesella</taxon>
    </lineage>
</organism>
<dbReference type="GO" id="GO:0030276">
    <property type="term" value="F:clathrin binding"/>
    <property type="evidence" value="ECO:0007669"/>
    <property type="project" value="TreeGrafter"/>
</dbReference>
<dbReference type="Gene3D" id="2.60.40.150">
    <property type="entry name" value="C2 domain"/>
    <property type="match status" value="2"/>
</dbReference>
<reference evidence="5 6" key="1">
    <citation type="journal article" date="2016" name="Genome Biol. Evol.">
        <title>Gene Family Evolution Reflects Adaptation to Soil Environmental Stressors in the Genome of the Collembolan Orchesella cincta.</title>
        <authorList>
            <person name="Faddeeva-Vakhrusheva A."/>
            <person name="Derks M.F."/>
            <person name="Anvar S.Y."/>
            <person name="Agamennone V."/>
            <person name="Suring W."/>
            <person name="Smit S."/>
            <person name="van Straalen N.M."/>
            <person name="Roelofs D."/>
        </authorList>
    </citation>
    <scope>NUCLEOTIDE SEQUENCE [LARGE SCALE GENOMIC DNA]</scope>
    <source>
        <tissue evidence="5">Mixed pool</tissue>
    </source>
</reference>
<dbReference type="GO" id="GO:0005509">
    <property type="term" value="F:calcium ion binding"/>
    <property type="evidence" value="ECO:0007669"/>
    <property type="project" value="TreeGrafter"/>
</dbReference>
<feature type="domain" description="C2" evidence="4">
    <location>
        <begin position="467"/>
        <end position="587"/>
    </location>
</feature>
<feature type="compositionally biased region" description="Low complexity" evidence="2">
    <location>
        <begin position="379"/>
        <end position="396"/>
    </location>
</feature>
<comment type="caution">
    <text evidence="5">The sequence shown here is derived from an EMBL/GenBank/DDBJ whole genome shotgun (WGS) entry which is preliminary data.</text>
</comment>
<feature type="compositionally biased region" description="Polar residues" evidence="2">
    <location>
        <begin position="102"/>
        <end position="118"/>
    </location>
</feature>
<dbReference type="GO" id="GO:0001786">
    <property type="term" value="F:phosphatidylserine binding"/>
    <property type="evidence" value="ECO:0007669"/>
    <property type="project" value="TreeGrafter"/>
</dbReference>
<accession>A0A1D2NBN5</accession>
<proteinExistence type="predicted"/>
<dbReference type="InterPro" id="IPR001565">
    <property type="entry name" value="Synaptotagmin"/>
</dbReference>
<evidence type="ECO:0000256" key="3">
    <source>
        <dbReference type="SAM" id="Phobius"/>
    </source>
</evidence>
<dbReference type="InterPro" id="IPR035892">
    <property type="entry name" value="C2_domain_sf"/>
</dbReference>
<dbReference type="SMART" id="SM00239">
    <property type="entry name" value="C2"/>
    <property type="match status" value="2"/>
</dbReference>
<dbReference type="GO" id="GO:0000149">
    <property type="term" value="F:SNARE binding"/>
    <property type="evidence" value="ECO:0007669"/>
    <property type="project" value="TreeGrafter"/>
</dbReference>
<protein>
    <submittedName>
        <fullName evidence="5">Synaptotagmin-3</fullName>
    </submittedName>
</protein>
<dbReference type="CDD" id="cd00276">
    <property type="entry name" value="C2B_Synaptotagmin"/>
    <property type="match status" value="1"/>
</dbReference>
<dbReference type="OMA" id="TEMLTHQ"/>
<dbReference type="GO" id="GO:0005544">
    <property type="term" value="F:calcium-dependent phospholipid binding"/>
    <property type="evidence" value="ECO:0007669"/>
    <property type="project" value="TreeGrafter"/>
</dbReference>
<dbReference type="AlphaFoldDB" id="A0A1D2NBN5"/>
<dbReference type="STRING" id="48709.A0A1D2NBN5"/>
<dbReference type="PROSITE" id="PS50004">
    <property type="entry name" value="C2"/>
    <property type="match status" value="2"/>
</dbReference>
<dbReference type="FunFam" id="2.60.40.150:FF:000179">
    <property type="entry name" value="synaptotagmin-5 isoform X2"/>
    <property type="match status" value="1"/>
</dbReference>
<feature type="region of interest" description="Disordered" evidence="2">
    <location>
        <begin position="253"/>
        <end position="432"/>
    </location>
</feature>
<evidence type="ECO:0000256" key="2">
    <source>
        <dbReference type="SAM" id="MobiDB-lite"/>
    </source>
</evidence>
<gene>
    <name evidence="5" type="ORF">Ocin01_04017</name>
</gene>
<sequence length="736" mass="80007">MVSSAVLGAAVGTGLALVVAMTILLYHYYVVRRKNKDWGDLERFEAPYRSSYSSTSCLTRSKRASVQSEGYGRYYPSTSQLASSSSAAVASTSSAARSSLSKDSVNSGSRASVNSPKGSGSGRIKRWDSRGSRSSTKSCPPMYTYPQQEFNVDQEQRIVQPLESSFASLPEVREISSSELSSVASPSIITTTKAAVHIPSGFVAGTPNAFLFHHPPPVATSVIPVTSASGGIISGVFGSSIITTRATPVVSGIPPPLPLPPSRRGSESSYTEMLTHQSRSLPTGPPIPGARINRTPSVSSQGQNIENFVRKGHRGSSPAIRTFTPEGLSSGVSPPDSPPPQYLGSRSPSPLHMRGTSYDKNGSPNSSISDVRISPLADSKTPSHSQSSLTSLSDKPLVQSRRASRCLSPLLIPPKSPTPSDSSNNSPAPLSPLLGTLQLDLYQRKDMTVFLPKDKQPGSSPHDKNAPLGRIHFRLRYDLDKSDLHVHVIEAHDLAGSSQGGFNDPYIRLYMSPEVDTRKRQTSIHRNESNPYFDEHFKFPVSQDDLKEKILILQVFDYDRFSRNDVVGQVSMRLEDFIVTSNLEIWAEVVKSKTPSGERQEVLVSLSYLPSAERLTVVLLKARNLYSPPNKDTLDPYVKVYMIGSGKRLKKKKTTARKNTNNPVWNEAVSFSISPSALATGAVEICVLDQSNDLMGTSSIIGSCILGPRESGSELAHWQEMSQNFRKSIAMWHVLT</sequence>
<keyword evidence="3" id="KW-0812">Transmembrane</keyword>
<dbReference type="PRINTS" id="PR00399">
    <property type="entry name" value="SYNAPTOTAGMN"/>
</dbReference>
<keyword evidence="6" id="KW-1185">Reference proteome</keyword>